<sequence>MIRIRNISKGRPNEARVATRTNWGAGTAAFPILVDLAPGAQLDIPALALSQWDPGVKQWLAEYVAGGLIKVYTLASKHLYQDKGHNAVYGLDYLIDAKLGPLALDHAIAMATTLNAEVQLHFDSDAVHGGNVGAITAAVPTNLTTLQTWIGDAQTEYTTHIASVVAHTSADTHNVLTPVGAVSLSTSIAALRELHRAYHSHKTWVDTAVEMNVSTLLAYC</sequence>
<proteinExistence type="predicted"/>
<dbReference type="AlphaFoldDB" id="A0A0F9QFS5"/>
<accession>A0A0F9QFS5</accession>
<gene>
    <name evidence="1" type="ORF">LCGC14_0723950</name>
</gene>
<dbReference type="EMBL" id="LAZR01001651">
    <property type="protein sequence ID" value="KKN41374.1"/>
    <property type="molecule type" value="Genomic_DNA"/>
</dbReference>
<organism evidence="1">
    <name type="scientific">marine sediment metagenome</name>
    <dbReference type="NCBI Taxonomy" id="412755"/>
    <lineage>
        <taxon>unclassified sequences</taxon>
        <taxon>metagenomes</taxon>
        <taxon>ecological metagenomes</taxon>
    </lineage>
</organism>
<protein>
    <submittedName>
        <fullName evidence="1">Uncharacterized protein</fullName>
    </submittedName>
</protein>
<evidence type="ECO:0000313" key="1">
    <source>
        <dbReference type="EMBL" id="KKN41374.1"/>
    </source>
</evidence>
<name>A0A0F9QFS5_9ZZZZ</name>
<comment type="caution">
    <text evidence="1">The sequence shown here is derived from an EMBL/GenBank/DDBJ whole genome shotgun (WGS) entry which is preliminary data.</text>
</comment>
<reference evidence="1" key="1">
    <citation type="journal article" date="2015" name="Nature">
        <title>Complex archaea that bridge the gap between prokaryotes and eukaryotes.</title>
        <authorList>
            <person name="Spang A."/>
            <person name="Saw J.H."/>
            <person name="Jorgensen S.L."/>
            <person name="Zaremba-Niedzwiedzka K."/>
            <person name="Martijn J."/>
            <person name="Lind A.E."/>
            <person name="van Eijk R."/>
            <person name="Schleper C."/>
            <person name="Guy L."/>
            <person name="Ettema T.J."/>
        </authorList>
    </citation>
    <scope>NUCLEOTIDE SEQUENCE</scope>
</reference>